<evidence type="ECO:0000313" key="3">
    <source>
        <dbReference type="Proteomes" id="UP000007032"/>
    </source>
</evidence>
<dbReference type="Gene3D" id="3.30.565.40">
    <property type="entry name" value="Fervidobacterium nodosum Rt17-B1 like"/>
    <property type="match status" value="1"/>
</dbReference>
<dbReference type="STRING" id="537970.HCAN_1357"/>
<name>C5ZY47_9HELI</name>
<reference evidence="2 3" key="1">
    <citation type="journal article" date="2009" name="J. Bacteriol.">
        <title>Genome sequence of the emerging pathogen Helicobacter canadensis.</title>
        <authorList>
            <person name="Loman N.J."/>
            <person name="Snyder L.A."/>
            <person name="Linton J.D."/>
            <person name="Langdon R."/>
            <person name="Lawson A.J."/>
            <person name="Weinstock G.M."/>
            <person name="Wren B.W."/>
            <person name="Pallen M.J."/>
        </authorList>
    </citation>
    <scope>NUCLEOTIDE SEQUENCE [LARGE SCALE GENOMIC DNA]</scope>
    <source>
        <strain evidence="2 3">MIT 98-5491</strain>
    </source>
</reference>
<dbReference type="InterPro" id="IPR037126">
    <property type="entry name" value="PdaC/RsiV-like_sf"/>
</dbReference>
<dbReference type="AlphaFoldDB" id="C5ZY47"/>
<feature type="domain" description="DUF3298" evidence="1">
    <location>
        <begin position="241"/>
        <end position="305"/>
    </location>
</feature>
<dbReference type="EMBL" id="CM000776">
    <property type="protein sequence ID" value="EES90065.1"/>
    <property type="molecule type" value="Genomic_DNA"/>
</dbReference>
<dbReference type="Gene3D" id="3.90.640.20">
    <property type="entry name" value="Heat-shock cognate protein, ATPase"/>
    <property type="match status" value="1"/>
</dbReference>
<gene>
    <name evidence="2" type="ORF">HCAN_1357</name>
</gene>
<dbReference type="InterPro" id="IPR021729">
    <property type="entry name" value="DUF3298"/>
</dbReference>
<dbReference type="HOGENOM" id="CLU_851981_0_0_7"/>
<dbReference type="eggNOG" id="ENOG5030DTW">
    <property type="taxonomic scope" value="Bacteria"/>
</dbReference>
<dbReference type="OrthoDB" id="5637at2"/>
<evidence type="ECO:0000259" key="1">
    <source>
        <dbReference type="Pfam" id="PF11738"/>
    </source>
</evidence>
<dbReference type="Pfam" id="PF11738">
    <property type="entry name" value="DUF3298"/>
    <property type="match status" value="1"/>
</dbReference>
<sequence length="325" mass="37625">MQTRAILLKVFVGVMLAFTNGFGMQGEDITYTIYRFDKGKLYLAQNAQGILFAGVKNQKFQSCEISPNKVLENGKLECGEESFMIENGKIQDEVVLEDSFNLKSQEIVYQYSEDSPSQVSVLVLCSNDSKIQNLLELMYQKEFNCTNIRETFLPSLKESMQEYLKNTEGMEALEYLKKFPLEETIKDRLYYFDDEILVFEKMSYLYTGGAHGNYGKWGVVVSKKEGIIPLNEMIDLNNLELKRLLWEEYQKYLAKVDDAVQDYIDFENFKVSDAILFGYDGMIFIYQPYEIMPYAYGIVELKLPLEVIEKFGDFSHSALGYLFTK</sequence>
<keyword evidence="3" id="KW-1185">Reference proteome</keyword>
<evidence type="ECO:0000313" key="2">
    <source>
        <dbReference type="EMBL" id="EES90065.1"/>
    </source>
</evidence>
<dbReference type="Proteomes" id="UP000007032">
    <property type="component" value="Chromosome"/>
</dbReference>
<organism evidence="2 3">
    <name type="scientific">Helicobacter canadensis MIT 98-5491</name>
    <dbReference type="NCBI Taxonomy" id="537970"/>
    <lineage>
        <taxon>Bacteria</taxon>
        <taxon>Pseudomonadati</taxon>
        <taxon>Campylobacterota</taxon>
        <taxon>Epsilonproteobacteria</taxon>
        <taxon>Campylobacterales</taxon>
        <taxon>Helicobacteraceae</taxon>
        <taxon>Helicobacter</taxon>
    </lineage>
</organism>
<accession>C5ZY47</accession>
<dbReference type="RefSeq" id="WP_006656409.1">
    <property type="nucleotide sequence ID" value="NZ_CM000776.2"/>
</dbReference>
<proteinExistence type="predicted"/>
<protein>
    <recommendedName>
        <fullName evidence="1">DUF3298 domain-containing protein</fullName>
    </recommendedName>
</protein>